<feature type="transmembrane region" description="Helical" evidence="1">
    <location>
        <begin position="308"/>
        <end position="326"/>
    </location>
</feature>
<name>A0A841L8Y5_9SPHN</name>
<dbReference type="Proteomes" id="UP000538147">
    <property type="component" value="Unassembled WGS sequence"/>
</dbReference>
<evidence type="ECO:0000256" key="1">
    <source>
        <dbReference type="SAM" id="Phobius"/>
    </source>
</evidence>
<dbReference type="EMBL" id="JACIIV010000003">
    <property type="protein sequence ID" value="MBB6226295.1"/>
    <property type="molecule type" value="Genomic_DNA"/>
</dbReference>
<keyword evidence="3" id="KW-1185">Reference proteome</keyword>
<keyword evidence="1" id="KW-0812">Transmembrane</keyword>
<dbReference type="AlphaFoldDB" id="A0A841L8Y5"/>
<protein>
    <submittedName>
        <fullName evidence="2">Uncharacterized protein</fullName>
    </submittedName>
</protein>
<evidence type="ECO:0000313" key="2">
    <source>
        <dbReference type="EMBL" id="MBB6226295.1"/>
    </source>
</evidence>
<sequence>MSGVIRIFGRLRDWSHTAAGRRTGQFISIALSGLIILLLVRAIQRIGWTNLITVLPDAPLAVLAFWLCFAGQYLIQPVADWMIFRRWWKLRFADLAIFLRKHALNETLFAYAGEGWLLAWAARRQGLEFDPDNPPSIAGRGTGPGTPPGENPFADVKDVAITSGLAGNLFTLVMLLLAIAMGAASALGGSIEPSLLRQAGIGFSVLVVLNIVILFNRGRLFTLPFVANVRSFAWHFGRVSVGHALLVGSWIAALPLVGVEAWVLLGALRLVVARLPLPNKQLLFATTAAALVGEAAPAVAALMAAQGVLTLAGHALSWLAAGAIDARRAA</sequence>
<reference evidence="2 3" key="1">
    <citation type="submission" date="2020-08" db="EMBL/GenBank/DDBJ databases">
        <title>Genomic Encyclopedia of Type Strains, Phase IV (KMG-IV): sequencing the most valuable type-strain genomes for metagenomic binning, comparative biology and taxonomic classification.</title>
        <authorList>
            <person name="Goeker M."/>
        </authorList>
    </citation>
    <scope>NUCLEOTIDE SEQUENCE [LARGE SCALE GENOMIC DNA]</scope>
    <source>
        <strain evidence="2 3">DSM 102189</strain>
    </source>
</reference>
<feature type="transmembrane region" description="Helical" evidence="1">
    <location>
        <begin position="169"/>
        <end position="189"/>
    </location>
</feature>
<feature type="transmembrane region" description="Helical" evidence="1">
    <location>
        <begin position="26"/>
        <end position="43"/>
    </location>
</feature>
<feature type="transmembrane region" description="Helical" evidence="1">
    <location>
        <begin position="63"/>
        <end position="84"/>
    </location>
</feature>
<gene>
    <name evidence="2" type="ORF">FHS79_000449</name>
</gene>
<keyword evidence="1" id="KW-0472">Membrane</keyword>
<dbReference type="RefSeq" id="WP_184194748.1">
    <property type="nucleotide sequence ID" value="NZ_JACIIV010000003.1"/>
</dbReference>
<proteinExistence type="predicted"/>
<accession>A0A841L8Y5</accession>
<feature type="transmembrane region" description="Helical" evidence="1">
    <location>
        <begin position="249"/>
        <end position="270"/>
    </location>
</feature>
<evidence type="ECO:0000313" key="3">
    <source>
        <dbReference type="Proteomes" id="UP000538147"/>
    </source>
</evidence>
<feature type="transmembrane region" description="Helical" evidence="1">
    <location>
        <begin position="195"/>
        <end position="215"/>
    </location>
</feature>
<keyword evidence="1" id="KW-1133">Transmembrane helix</keyword>
<comment type="caution">
    <text evidence="2">The sequence shown here is derived from an EMBL/GenBank/DDBJ whole genome shotgun (WGS) entry which is preliminary data.</text>
</comment>
<organism evidence="2 3">
    <name type="scientific">Polymorphobacter multimanifer</name>
    <dbReference type="NCBI Taxonomy" id="1070431"/>
    <lineage>
        <taxon>Bacteria</taxon>
        <taxon>Pseudomonadati</taxon>
        <taxon>Pseudomonadota</taxon>
        <taxon>Alphaproteobacteria</taxon>
        <taxon>Sphingomonadales</taxon>
        <taxon>Sphingosinicellaceae</taxon>
        <taxon>Polymorphobacter</taxon>
    </lineage>
</organism>